<gene>
    <name evidence="1" type="ORF">SAMN05216410_2601</name>
</gene>
<proteinExistence type="predicted"/>
<protein>
    <submittedName>
        <fullName evidence="1">Uncharacterized protein</fullName>
    </submittedName>
</protein>
<dbReference type="EMBL" id="FMYH01000004">
    <property type="protein sequence ID" value="SDC94103.1"/>
    <property type="molecule type" value="Genomic_DNA"/>
</dbReference>
<dbReference type="SUPFAM" id="SSF53756">
    <property type="entry name" value="UDP-Glycosyltransferase/glycogen phosphorylase"/>
    <property type="match status" value="1"/>
</dbReference>
<dbReference type="Proteomes" id="UP000199039">
    <property type="component" value="Unassembled WGS sequence"/>
</dbReference>
<sequence length="389" mass="42126">MSAPGQQPAADPDVAARPSLLILSFSPIADDARVLKQVNLFSGIYDVTTCGYGPAPAGVVAHHEVPADLPAWRKDPKWLLARQYRRVYWGNAAVAHARGVLPVDAFDVILADDVDTVPLALSLAPRRGVHADLHEYAPGQNSEVPRWRWFVAPYIRWICRRFVTRAASVTTVGQGIADRYTRELGVPVTVVTNAAPYAELDALPVGSPIRLVHSGNAQRNRTLEVMIDGVEQSSAEVTLDLLLMPNDPAYLAELRARCAGSTRVRVLDPVPYADLVRTLNAYDVGVFVLPPVNYNYEWTLPNKFFDYVQARLGVIVGPSPEMAREVEARGLGAVTQDFTAGAFAAVLDVLDPVDVAAWKVASAGCARELSAQVQSEGWATAVEQILAGA</sequence>
<accession>A0A1G6QP50</accession>
<reference evidence="1 2" key="1">
    <citation type="submission" date="2016-09" db="EMBL/GenBank/DDBJ databases">
        <authorList>
            <person name="Capua I."/>
            <person name="De Benedictis P."/>
            <person name="Joannis T."/>
            <person name="Lombin L.H."/>
            <person name="Cattoli G."/>
        </authorList>
    </citation>
    <scope>NUCLEOTIDE SEQUENCE [LARGE SCALE GENOMIC DNA]</scope>
    <source>
        <strain evidence="1 2">ISLP-3</strain>
    </source>
</reference>
<dbReference type="STRING" id="1814289.SAMN05216410_2601"/>
<evidence type="ECO:0000313" key="1">
    <source>
        <dbReference type="EMBL" id="SDC94103.1"/>
    </source>
</evidence>
<dbReference type="Gene3D" id="3.40.50.2000">
    <property type="entry name" value="Glycogen Phosphorylase B"/>
    <property type="match status" value="1"/>
</dbReference>
<keyword evidence="2" id="KW-1185">Reference proteome</keyword>
<organism evidence="1 2">
    <name type="scientific">Sanguibacter gelidistatuariae</name>
    <dbReference type="NCBI Taxonomy" id="1814289"/>
    <lineage>
        <taxon>Bacteria</taxon>
        <taxon>Bacillati</taxon>
        <taxon>Actinomycetota</taxon>
        <taxon>Actinomycetes</taxon>
        <taxon>Micrococcales</taxon>
        <taxon>Sanguibacteraceae</taxon>
        <taxon>Sanguibacter</taxon>
    </lineage>
</organism>
<dbReference type="OrthoDB" id="9813214at2"/>
<dbReference type="RefSeq" id="WP_093183769.1">
    <property type="nucleotide sequence ID" value="NZ_FMYH01000004.1"/>
</dbReference>
<evidence type="ECO:0000313" key="2">
    <source>
        <dbReference type="Proteomes" id="UP000199039"/>
    </source>
</evidence>
<dbReference type="AlphaFoldDB" id="A0A1G6QP50"/>
<name>A0A1G6QP50_9MICO</name>